<evidence type="ECO:0000256" key="3">
    <source>
        <dbReference type="SAM" id="Phobius"/>
    </source>
</evidence>
<feature type="transmembrane region" description="Helical" evidence="3">
    <location>
        <begin position="127"/>
        <end position="147"/>
    </location>
</feature>
<protein>
    <submittedName>
        <fullName evidence="5">DMT family transporter</fullName>
    </submittedName>
</protein>
<feature type="transmembrane region" description="Helical" evidence="3">
    <location>
        <begin position="243"/>
        <end position="262"/>
    </location>
</feature>
<evidence type="ECO:0000256" key="1">
    <source>
        <dbReference type="ARBA" id="ARBA00004127"/>
    </source>
</evidence>
<proteinExistence type="inferred from homology"/>
<reference evidence="5 6" key="1">
    <citation type="submission" date="2023-07" db="EMBL/GenBank/DDBJ databases">
        <title>Paenibacillus sp. JX-17 nov. isolated from soil.</title>
        <authorList>
            <person name="Wan Y."/>
            <person name="Liu B."/>
        </authorList>
    </citation>
    <scope>NUCLEOTIDE SEQUENCE [LARGE SCALE GENOMIC DNA]</scope>
    <source>
        <strain evidence="5 6">JX-17</strain>
    </source>
</reference>
<evidence type="ECO:0000259" key="4">
    <source>
        <dbReference type="Pfam" id="PF00892"/>
    </source>
</evidence>
<dbReference type="PANTHER" id="PTHR22911">
    <property type="entry name" value="ACYL-MALONYL CONDENSING ENZYME-RELATED"/>
    <property type="match status" value="1"/>
</dbReference>
<feature type="domain" description="EamA" evidence="4">
    <location>
        <begin position="160"/>
        <end position="290"/>
    </location>
</feature>
<comment type="caution">
    <text evidence="5">The sequence shown here is derived from an EMBL/GenBank/DDBJ whole genome shotgun (WGS) entry which is preliminary data.</text>
</comment>
<comment type="subcellular location">
    <subcellularLocation>
        <location evidence="1">Endomembrane system</location>
        <topology evidence="1">Multi-pass membrane protein</topology>
    </subcellularLocation>
</comment>
<name>A0ABT9CFK1_9BACL</name>
<dbReference type="Gene3D" id="1.10.3730.20">
    <property type="match status" value="1"/>
</dbReference>
<sequence>MKFSNLFVGGARSFASLQMIVSMIIFGSIGYIGGHTGLPALELVFVRCLSATLFLGVCWFAMGKHRHERWSTREILQALLCGVFLVMNWVFLFKAFEETSVTVAISVYHLAPVLVLLLGRVIFKEKLTFISVIAIAICFAGTLLISGMGTSSIGSLLSGGVVWAACAALFYALTTLAGKSITRLSPMATTLIQTALGVFMLLPMVRFDAFEVPDTGNWVVILITGVIHTGVVYLLFFGSIRSLSTAFVSVIVFLDPAVAILLDTALTGFRPEPLQIFGIILIFGGMAMASFRSKGSAIPLKAQESAGS</sequence>
<keyword evidence="6" id="KW-1185">Reference proteome</keyword>
<keyword evidence="3" id="KW-0812">Transmembrane</keyword>
<dbReference type="SUPFAM" id="SSF103481">
    <property type="entry name" value="Multidrug resistance efflux transporter EmrE"/>
    <property type="match status" value="2"/>
</dbReference>
<dbReference type="Pfam" id="PF00892">
    <property type="entry name" value="EamA"/>
    <property type="match status" value="2"/>
</dbReference>
<keyword evidence="3" id="KW-0472">Membrane</keyword>
<evidence type="ECO:0000313" key="5">
    <source>
        <dbReference type="EMBL" id="MDO7908058.1"/>
    </source>
</evidence>
<accession>A0ABT9CFK1</accession>
<comment type="similarity">
    <text evidence="2">Belongs to the EamA transporter family.</text>
</comment>
<dbReference type="PANTHER" id="PTHR22911:SF102">
    <property type="entry name" value="MEMBRANE PROTEIN"/>
    <property type="match status" value="1"/>
</dbReference>
<feature type="transmembrane region" description="Helical" evidence="3">
    <location>
        <begin position="184"/>
        <end position="205"/>
    </location>
</feature>
<feature type="transmembrane region" description="Helical" evidence="3">
    <location>
        <begin position="12"/>
        <end position="32"/>
    </location>
</feature>
<feature type="transmembrane region" description="Helical" evidence="3">
    <location>
        <begin position="44"/>
        <end position="63"/>
    </location>
</feature>
<gene>
    <name evidence="5" type="ORF">Q5741_16720</name>
</gene>
<feature type="transmembrane region" description="Helical" evidence="3">
    <location>
        <begin position="274"/>
        <end position="291"/>
    </location>
</feature>
<feature type="transmembrane region" description="Helical" evidence="3">
    <location>
        <begin position="99"/>
        <end position="118"/>
    </location>
</feature>
<keyword evidence="3" id="KW-1133">Transmembrane helix</keyword>
<dbReference type="EMBL" id="JAUQTB010000011">
    <property type="protein sequence ID" value="MDO7908058.1"/>
    <property type="molecule type" value="Genomic_DNA"/>
</dbReference>
<evidence type="ECO:0000256" key="2">
    <source>
        <dbReference type="ARBA" id="ARBA00007362"/>
    </source>
</evidence>
<dbReference type="InterPro" id="IPR000620">
    <property type="entry name" value="EamA_dom"/>
</dbReference>
<feature type="transmembrane region" description="Helical" evidence="3">
    <location>
        <begin position="75"/>
        <end position="93"/>
    </location>
</feature>
<dbReference type="RefSeq" id="WP_305025277.1">
    <property type="nucleotide sequence ID" value="NZ_JAUQTB010000011.1"/>
</dbReference>
<organism evidence="5 6">
    <name type="scientific">Paenibacillus lacisoli</name>
    <dbReference type="NCBI Taxonomy" id="3064525"/>
    <lineage>
        <taxon>Bacteria</taxon>
        <taxon>Bacillati</taxon>
        <taxon>Bacillota</taxon>
        <taxon>Bacilli</taxon>
        <taxon>Bacillales</taxon>
        <taxon>Paenibacillaceae</taxon>
        <taxon>Paenibacillus</taxon>
    </lineage>
</organism>
<dbReference type="Proteomes" id="UP001240171">
    <property type="component" value="Unassembled WGS sequence"/>
</dbReference>
<feature type="transmembrane region" description="Helical" evidence="3">
    <location>
        <begin position="217"/>
        <end position="236"/>
    </location>
</feature>
<feature type="transmembrane region" description="Helical" evidence="3">
    <location>
        <begin position="153"/>
        <end position="172"/>
    </location>
</feature>
<evidence type="ECO:0000313" key="6">
    <source>
        <dbReference type="Proteomes" id="UP001240171"/>
    </source>
</evidence>
<feature type="domain" description="EamA" evidence="4">
    <location>
        <begin position="16"/>
        <end position="146"/>
    </location>
</feature>
<dbReference type="InterPro" id="IPR037185">
    <property type="entry name" value="EmrE-like"/>
</dbReference>